<feature type="binding site" evidence="2">
    <location>
        <position position="135"/>
    </location>
    <ligand>
        <name>Fe cation</name>
        <dbReference type="ChEBI" id="CHEBI:24875"/>
    </ligand>
</feature>
<evidence type="ECO:0000313" key="4">
    <source>
        <dbReference type="Proteomes" id="UP000266305"/>
    </source>
</evidence>
<comment type="caution">
    <text evidence="3">The sequence shown here is derived from an EMBL/GenBank/DDBJ whole genome shotgun (WGS) entry which is preliminary data.</text>
</comment>
<comment type="cofactor">
    <cofactor evidence="2">
        <name>Fe(2+)</name>
        <dbReference type="ChEBI" id="CHEBI:29033"/>
    </cofactor>
    <text evidence="2">Binds 1 Fe(2+) ion.</text>
</comment>
<dbReference type="EMBL" id="QWGP01000025">
    <property type="protein sequence ID" value="RHZ92257.1"/>
    <property type="molecule type" value="Genomic_DNA"/>
</dbReference>
<dbReference type="PIRSF" id="PIRSF004749">
    <property type="entry name" value="Pep_def"/>
    <property type="match status" value="1"/>
</dbReference>
<keyword evidence="2" id="KW-0648">Protein biosynthesis</keyword>
<dbReference type="InterPro" id="IPR023635">
    <property type="entry name" value="Peptide_deformylase"/>
</dbReference>
<feature type="binding site" evidence="2">
    <location>
        <position position="93"/>
    </location>
    <ligand>
        <name>Fe cation</name>
        <dbReference type="ChEBI" id="CHEBI:24875"/>
    </ligand>
</feature>
<comment type="function">
    <text evidence="2">Removes the formyl group from the N-terminal Met of newly synthesized proteins. Requires at least a dipeptide for an efficient rate of reaction. N-terminal L-methionine is a prerequisite for activity but the enzyme has broad specificity at other positions.</text>
</comment>
<comment type="catalytic activity">
    <reaction evidence="2">
        <text>N-terminal N-formyl-L-methionyl-[peptide] + H2O = N-terminal L-methionyl-[peptide] + formate</text>
        <dbReference type="Rhea" id="RHEA:24420"/>
        <dbReference type="Rhea" id="RHEA-COMP:10639"/>
        <dbReference type="Rhea" id="RHEA-COMP:10640"/>
        <dbReference type="ChEBI" id="CHEBI:15377"/>
        <dbReference type="ChEBI" id="CHEBI:15740"/>
        <dbReference type="ChEBI" id="CHEBI:49298"/>
        <dbReference type="ChEBI" id="CHEBI:64731"/>
        <dbReference type="EC" id="3.5.1.88"/>
    </reaction>
</comment>
<dbReference type="InterPro" id="IPR036821">
    <property type="entry name" value="Peptide_deformylase_sf"/>
</dbReference>
<keyword evidence="2" id="KW-0479">Metal-binding</keyword>
<dbReference type="Gene3D" id="3.90.45.10">
    <property type="entry name" value="Peptide deformylase"/>
    <property type="match status" value="1"/>
</dbReference>
<evidence type="ECO:0000256" key="2">
    <source>
        <dbReference type="HAMAP-Rule" id="MF_00163"/>
    </source>
</evidence>
<dbReference type="RefSeq" id="WP_119000945.1">
    <property type="nucleotide sequence ID" value="NZ_QWGP01000025.1"/>
</dbReference>
<keyword evidence="2 3" id="KW-0378">Hydrolase</keyword>
<dbReference type="Proteomes" id="UP000266305">
    <property type="component" value="Unassembled WGS sequence"/>
</dbReference>
<dbReference type="PANTHER" id="PTHR10458">
    <property type="entry name" value="PEPTIDE DEFORMYLASE"/>
    <property type="match status" value="1"/>
</dbReference>
<dbReference type="NCBIfam" id="TIGR00079">
    <property type="entry name" value="pept_deformyl"/>
    <property type="match status" value="1"/>
</dbReference>
<gene>
    <name evidence="2 3" type="primary">def</name>
    <name evidence="3" type="ORF">D1114_17745</name>
</gene>
<dbReference type="GO" id="GO:0046872">
    <property type="term" value="F:metal ion binding"/>
    <property type="evidence" value="ECO:0007669"/>
    <property type="project" value="UniProtKB-KW"/>
</dbReference>
<dbReference type="Pfam" id="PF01327">
    <property type="entry name" value="Pep_deformylase"/>
    <property type="match status" value="1"/>
</dbReference>
<protein>
    <recommendedName>
        <fullName evidence="2">Peptide deformylase</fullName>
        <shortName evidence="2">PDF</shortName>
        <ecNumber evidence="2">3.5.1.88</ecNumber>
    </recommendedName>
    <alternativeName>
        <fullName evidence="2">Polypeptide deformylase</fullName>
    </alternativeName>
</protein>
<reference evidence="3 4" key="1">
    <citation type="submission" date="2018-08" db="EMBL/GenBank/DDBJ databases">
        <title>Draft genome sequence of Rhodobacter sphaeroides FY.</title>
        <authorList>
            <person name="Rayyan A."/>
            <person name="Meyer T.E."/>
            <person name="Kyndt J.A."/>
        </authorList>
    </citation>
    <scope>NUCLEOTIDE SEQUENCE [LARGE SCALE GENOMIC DNA]</scope>
    <source>
        <strain evidence="3 4">FY</strain>
    </source>
</reference>
<accession>A0AAX1UHR4</accession>
<dbReference type="SUPFAM" id="SSF56420">
    <property type="entry name" value="Peptide deformylase"/>
    <property type="match status" value="1"/>
</dbReference>
<dbReference type="HAMAP" id="MF_00163">
    <property type="entry name" value="Pep_deformylase"/>
    <property type="match status" value="1"/>
</dbReference>
<name>A0AAX1UHR4_CERSP</name>
<proteinExistence type="inferred from homology"/>
<dbReference type="GO" id="GO:0006412">
    <property type="term" value="P:translation"/>
    <property type="evidence" value="ECO:0007669"/>
    <property type="project" value="UniProtKB-UniRule"/>
</dbReference>
<dbReference type="NCBIfam" id="NF001159">
    <property type="entry name" value="PRK00150.1-3"/>
    <property type="match status" value="1"/>
</dbReference>
<keyword evidence="2" id="KW-0408">Iron</keyword>
<dbReference type="EC" id="3.5.1.88" evidence="2"/>
<dbReference type="PANTHER" id="PTHR10458:SF22">
    <property type="entry name" value="PEPTIDE DEFORMYLASE"/>
    <property type="match status" value="1"/>
</dbReference>
<organism evidence="3 4">
    <name type="scientific">Cereibacter sphaeroides</name>
    <name type="common">Rhodobacter sphaeroides</name>
    <dbReference type="NCBI Taxonomy" id="1063"/>
    <lineage>
        <taxon>Bacteria</taxon>
        <taxon>Pseudomonadati</taxon>
        <taxon>Pseudomonadota</taxon>
        <taxon>Alphaproteobacteria</taxon>
        <taxon>Rhodobacterales</taxon>
        <taxon>Paracoccaceae</taxon>
        <taxon>Cereibacter</taxon>
    </lineage>
</organism>
<comment type="similarity">
    <text evidence="1 2">Belongs to the polypeptide deformylase family.</text>
</comment>
<sequence length="163" mass="17818">MAVLPILRWPDPRLSQACAPAEPGPALEALASDMLATMYHAEGRGLAAPQVGHMVRLFVMDTLWKEAPAAPQVFVNPQILWMAEERVEGPEGCLSIPGARPVVARAPEIRLRWTSLFGAEQEAHLTGIEAICAQHEIDHLDGIVTLDRLSPAARDEALREMET</sequence>
<dbReference type="GO" id="GO:0042586">
    <property type="term" value="F:peptide deformylase activity"/>
    <property type="evidence" value="ECO:0007669"/>
    <property type="project" value="UniProtKB-UniRule"/>
</dbReference>
<dbReference type="CDD" id="cd00487">
    <property type="entry name" value="Pep_deformylase"/>
    <property type="match status" value="1"/>
</dbReference>
<feature type="active site" evidence="2">
    <location>
        <position position="136"/>
    </location>
</feature>
<dbReference type="AlphaFoldDB" id="A0AAX1UHR4"/>
<dbReference type="PRINTS" id="PR01576">
    <property type="entry name" value="PDEFORMYLASE"/>
</dbReference>
<evidence type="ECO:0000313" key="3">
    <source>
        <dbReference type="EMBL" id="RHZ92257.1"/>
    </source>
</evidence>
<feature type="binding site" evidence="2">
    <location>
        <position position="139"/>
    </location>
    <ligand>
        <name>Fe cation</name>
        <dbReference type="ChEBI" id="CHEBI:24875"/>
    </ligand>
</feature>
<evidence type="ECO:0000256" key="1">
    <source>
        <dbReference type="ARBA" id="ARBA00010759"/>
    </source>
</evidence>